<dbReference type="InterPro" id="IPR037208">
    <property type="entry name" value="Spo0E-like_sf"/>
</dbReference>
<accession>A0A518V210</accession>
<geneLocation type="plasmid" evidence="1 2">
    <name>p1821L01</name>
</geneLocation>
<dbReference type="Proteomes" id="UP000319432">
    <property type="component" value="Plasmid p1821L01"/>
</dbReference>
<evidence type="ECO:0000313" key="2">
    <source>
        <dbReference type="Proteomes" id="UP000319432"/>
    </source>
</evidence>
<proteinExistence type="predicted"/>
<dbReference type="Pfam" id="PF09388">
    <property type="entry name" value="SpoOE-like"/>
    <property type="match status" value="1"/>
</dbReference>
<dbReference type="Gene3D" id="4.10.280.10">
    <property type="entry name" value="Helix-loop-helix DNA-binding domain"/>
    <property type="match status" value="1"/>
</dbReference>
<sequence>MPASSKKRPQLQATKYVTQGNFTTHLFGEKVENFEPEQLLKETEVLREMLVFLYCKEGSFSSPAVLELSQLLDKYIVSVQKIEKHVRT</sequence>
<gene>
    <name evidence="1" type="ORF">EEL30_00245</name>
</gene>
<dbReference type="EMBL" id="CP033461">
    <property type="protein sequence ID" value="QDX91030.1"/>
    <property type="molecule type" value="Genomic_DNA"/>
</dbReference>
<dbReference type="InterPro" id="IPR036638">
    <property type="entry name" value="HLH_DNA-bd_sf"/>
</dbReference>
<dbReference type="InterPro" id="IPR018540">
    <property type="entry name" value="Spo0E-like"/>
</dbReference>
<reference evidence="1 2" key="1">
    <citation type="submission" date="2018-11" db="EMBL/GenBank/DDBJ databases">
        <title>Phylogenetic determinants of toxin gene distribution in genomes of Brevibacillus laterosporus.</title>
        <authorList>
            <person name="Glare T.R."/>
            <person name="Durrant A."/>
            <person name="Berry C."/>
            <person name="Palma L."/>
            <person name="Ormskirk M."/>
            <person name="Cox M.O."/>
        </authorList>
    </citation>
    <scope>NUCLEOTIDE SEQUENCE [LARGE SCALE GENOMIC DNA]</scope>
    <source>
        <strain evidence="1 2">1821L</strain>
        <plasmid evidence="1 2">p1821L01</plasmid>
    </source>
</reference>
<dbReference type="AlphaFoldDB" id="A0A518V210"/>
<keyword evidence="1" id="KW-0614">Plasmid</keyword>
<dbReference type="OrthoDB" id="2472990at2"/>
<evidence type="ECO:0000313" key="1">
    <source>
        <dbReference type="EMBL" id="QDX91030.1"/>
    </source>
</evidence>
<dbReference type="GO" id="GO:0046983">
    <property type="term" value="F:protein dimerization activity"/>
    <property type="evidence" value="ECO:0007669"/>
    <property type="project" value="InterPro"/>
</dbReference>
<dbReference type="SUPFAM" id="SSF140500">
    <property type="entry name" value="BAS1536-like"/>
    <property type="match status" value="1"/>
</dbReference>
<organism evidence="1 2">
    <name type="scientific">Brevibacillus laterosporus</name>
    <name type="common">Bacillus laterosporus</name>
    <dbReference type="NCBI Taxonomy" id="1465"/>
    <lineage>
        <taxon>Bacteria</taxon>
        <taxon>Bacillati</taxon>
        <taxon>Bacillota</taxon>
        <taxon>Bacilli</taxon>
        <taxon>Bacillales</taxon>
        <taxon>Paenibacillaceae</taxon>
        <taxon>Brevibacillus</taxon>
    </lineage>
</organism>
<dbReference type="GO" id="GO:0043937">
    <property type="term" value="P:regulation of sporulation"/>
    <property type="evidence" value="ECO:0007669"/>
    <property type="project" value="InterPro"/>
</dbReference>
<protein>
    <submittedName>
        <fullName evidence="1">Aspartyl-phosphate phosphatase Spo0E family protein</fullName>
    </submittedName>
</protein>
<keyword evidence="2" id="KW-1185">Reference proteome</keyword>
<name>A0A518V210_BRELA</name>